<accession>A0A1M5YHN6</accession>
<reference evidence="2 3" key="1">
    <citation type="submission" date="2016-11" db="EMBL/GenBank/DDBJ databases">
        <authorList>
            <person name="Jaros S."/>
            <person name="Januszkiewicz K."/>
            <person name="Wedrychowicz H."/>
        </authorList>
    </citation>
    <scope>NUCLEOTIDE SEQUENCE [LARGE SCALE GENOMIC DNA]</scope>
    <source>
        <strain evidence="2 3">DSM 10068</strain>
    </source>
</reference>
<evidence type="ECO:0000313" key="3">
    <source>
        <dbReference type="Proteomes" id="UP000183995"/>
    </source>
</evidence>
<keyword evidence="1" id="KW-0472">Membrane</keyword>
<name>A0A1M5YHN6_9FIRM</name>
<proteinExistence type="predicted"/>
<organism evidence="2 3">
    <name type="scientific">Sporobacter termitidis DSM 10068</name>
    <dbReference type="NCBI Taxonomy" id="1123282"/>
    <lineage>
        <taxon>Bacteria</taxon>
        <taxon>Bacillati</taxon>
        <taxon>Bacillota</taxon>
        <taxon>Clostridia</taxon>
        <taxon>Eubacteriales</taxon>
        <taxon>Oscillospiraceae</taxon>
        <taxon>Sporobacter</taxon>
    </lineage>
</organism>
<protein>
    <recommendedName>
        <fullName evidence="4">DUF4179 domain-containing protein</fullName>
    </recommendedName>
</protein>
<dbReference type="AlphaFoldDB" id="A0A1M5YHN6"/>
<dbReference type="Proteomes" id="UP000183995">
    <property type="component" value="Unassembled WGS sequence"/>
</dbReference>
<keyword evidence="1" id="KW-1133">Transmembrane helix</keyword>
<dbReference type="EMBL" id="FQXV01000008">
    <property type="protein sequence ID" value="SHI11013.1"/>
    <property type="molecule type" value="Genomic_DNA"/>
</dbReference>
<gene>
    <name evidence="2" type="ORF">SAMN02745823_02500</name>
</gene>
<dbReference type="RefSeq" id="WP_073079493.1">
    <property type="nucleotide sequence ID" value="NZ_FQXV01000008.1"/>
</dbReference>
<keyword evidence="3" id="KW-1185">Reference proteome</keyword>
<evidence type="ECO:0000256" key="1">
    <source>
        <dbReference type="SAM" id="Phobius"/>
    </source>
</evidence>
<sequence length="363" mass="40196">MKSYDILYGLGNIQSEFISEAALMSSEKRSDEHKKATWPRRIAVAVLAAVFLTTGVAFAAIYKPNFFSNWFASQITGSNKGSLSSLDSGDAGVVVDNALVKIEAIDAIQSGHVQRAGFLVTLKKLDSVLIKNSIPTLKGYRFENVSIDGGVTEQIEYDYADTHPELKNNQYLFIITHSINEDTLDNLQCSMQNIGFYNENGKYVPYLSGEWSWEFSFKSASSTGSVFHPDYNITIGDISCEISRLRLSMFGFEVICSVNNWKGREWNPNDFDPIIKKAVSMVVTLEDGSLLPVNTSAGQGGMADWDGTIVINTLFDEPTPINNIKSIDVLGIRVTFADSQVKIENNENSKNFNPTGLTEEDNR</sequence>
<evidence type="ECO:0008006" key="4">
    <source>
        <dbReference type="Google" id="ProtNLM"/>
    </source>
</evidence>
<evidence type="ECO:0000313" key="2">
    <source>
        <dbReference type="EMBL" id="SHI11013.1"/>
    </source>
</evidence>
<keyword evidence="1" id="KW-0812">Transmembrane</keyword>
<feature type="transmembrane region" description="Helical" evidence="1">
    <location>
        <begin position="42"/>
        <end position="62"/>
    </location>
</feature>